<keyword evidence="1" id="KW-0812">Transmembrane</keyword>
<dbReference type="Proteomes" id="UP000230557">
    <property type="component" value="Unassembled WGS sequence"/>
</dbReference>
<comment type="caution">
    <text evidence="2">The sequence shown here is derived from an EMBL/GenBank/DDBJ whole genome shotgun (WGS) entry which is preliminary data.</text>
</comment>
<feature type="transmembrane region" description="Helical" evidence="1">
    <location>
        <begin position="21"/>
        <end position="46"/>
    </location>
</feature>
<protein>
    <recommendedName>
        <fullName evidence="4">Type 4 fimbrial biogenesis protein PilX N-terminal domain-containing protein</fullName>
    </recommendedName>
</protein>
<evidence type="ECO:0000313" key="3">
    <source>
        <dbReference type="Proteomes" id="UP000230557"/>
    </source>
</evidence>
<dbReference type="EMBL" id="PFAJ01000006">
    <property type="protein sequence ID" value="PIR97616.1"/>
    <property type="molecule type" value="Genomic_DNA"/>
</dbReference>
<gene>
    <name evidence="2" type="ORF">COT91_00490</name>
</gene>
<evidence type="ECO:0008006" key="4">
    <source>
        <dbReference type="Google" id="ProtNLM"/>
    </source>
</evidence>
<organism evidence="2 3">
    <name type="scientific">Candidatus Doudnabacteria bacterium CG10_big_fil_rev_8_21_14_0_10_41_10</name>
    <dbReference type="NCBI Taxonomy" id="1974551"/>
    <lineage>
        <taxon>Bacteria</taxon>
        <taxon>Candidatus Doudnaibacteriota</taxon>
    </lineage>
</organism>
<keyword evidence="1" id="KW-1133">Transmembrane helix</keyword>
<proteinExistence type="predicted"/>
<evidence type="ECO:0000256" key="1">
    <source>
        <dbReference type="SAM" id="Phobius"/>
    </source>
</evidence>
<reference evidence="3" key="1">
    <citation type="submission" date="2017-09" db="EMBL/GenBank/DDBJ databases">
        <title>Depth-based differentiation of microbial function through sediment-hosted aquifers and enrichment of novel symbionts in the deep terrestrial subsurface.</title>
        <authorList>
            <person name="Probst A.J."/>
            <person name="Ladd B."/>
            <person name="Jarett J.K."/>
            <person name="Geller-Mcgrath D.E."/>
            <person name="Sieber C.M.K."/>
            <person name="Emerson J.B."/>
            <person name="Anantharaman K."/>
            <person name="Thomas B.C."/>
            <person name="Malmstrom R."/>
            <person name="Stieglmeier M."/>
            <person name="Klingl A."/>
            <person name="Woyke T."/>
            <person name="Ryan C.M."/>
            <person name="Banfield J.F."/>
        </authorList>
    </citation>
    <scope>NUCLEOTIDE SEQUENCE [LARGE SCALE GENOMIC DNA]</scope>
</reference>
<name>A0A2H0VEU6_9BACT</name>
<dbReference type="AlphaFoldDB" id="A0A2H0VEU6"/>
<accession>A0A2H0VEU6</accession>
<keyword evidence="1" id="KW-0472">Membrane</keyword>
<sequence>MRFDYLQFRKIKKITRSYDQGITLLIAIIVLSAISLISFSLGSLVLRELRLSRQLALSEPAYSSAEAGAEITLFYRIRGLSQNEQICPFTDFGELPSGATYNVCNDLYDDPLYFNTFTDEVKAILLYDPFDETNSAAGYNSISVTATSGTTVNFSVSAYDINAPDDPPAIDGVLVAVDGTTRVLGGLDPGKSYAIFLDPDPLETGGPKTVNGSVTGSPGGGITGIPSESPTIQSTGISDNLRRKIEVILR</sequence>
<evidence type="ECO:0000313" key="2">
    <source>
        <dbReference type="EMBL" id="PIR97616.1"/>
    </source>
</evidence>